<name>A0ABT9RVQ6_9MICC</name>
<keyword evidence="2" id="KW-1185">Reference proteome</keyword>
<protein>
    <submittedName>
        <fullName evidence="1">Restriction endonuclease</fullName>
    </submittedName>
</protein>
<keyword evidence="1" id="KW-0378">Hydrolase</keyword>
<gene>
    <name evidence="1" type="ORF">J2X98_001882</name>
</gene>
<evidence type="ECO:0000313" key="1">
    <source>
        <dbReference type="EMBL" id="MDP9888294.1"/>
    </source>
</evidence>
<dbReference type="Proteomes" id="UP001226577">
    <property type="component" value="Unassembled WGS sequence"/>
</dbReference>
<comment type="caution">
    <text evidence="1">The sequence shown here is derived from an EMBL/GenBank/DDBJ whole genome shotgun (WGS) entry which is preliminary data.</text>
</comment>
<dbReference type="RefSeq" id="WP_307307008.1">
    <property type="nucleotide sequence ID" value="NZ_JAUSRE010000008.1"/>
</dbReference>
<dbReference type="GO" id="GO:0004519">
    <property type="term" value="F:endonuclease activity"/>
    <property type="evidence" value="ECO:0007669"/>
    <property type="project" value="UniProtKB-KW"/>
</dbReference>
<keyword evidence="1" id="KW-0255">Endonuclease</keyword>
<keyword evidence="1" id="KW-0540">Nuclease</keyword>
<reference evidence="1 2" key="1">
    <citation type="submission" date="2023-07" db="EMBL/GenBank/DDBJ databases">
        <title>Sorghum-associated microbial communities from plants grown in Nebraska, USA.</title>
        <authorList>
            <person name="Schachtman D."/>
        </authorList>
    </citation>
    <scope>NUCLEOTIDE SEQUENCE [LARGE SCALE GENOMIC DNA]</scope>
    <source>
        <strain evidence="1 2">CC222</strain>
    </source>
</reference>
<sequence length="309" mass="34963">MFDYRCPSDDDFDTRLRAEAFSWLTNKMRRGPEYLAYSEIQKFIFDGRPVPLKDRVKGIWKPAILSSALSITTTYRPPGVERPYDDLIHKSDGLLRYKWNGMKRDEATNRALRSAMEEGVPLIWFFAVGKGVFKPVFPVYAVAEEEEAQQFIVNADASHVAAQIEAEQPGSMSKNQKVKVRNELFSAVFRGTVMRAYRSRCAVCSFRHGPMLEATKIIKEIDHGAGAAVTNGIALCVFHRSALEVGALGIQPDLVVQVRPALMREDGGPMLRYGLQELHGKRISVPSVRAERPRQDLLERAFERFRQAD</sequence>
<organism evidence="1 2">
    <name type="scientific">Pseudarthrobacter enclensis</name>
    <dbReference type="NCBI Taxonomy" id="993070"/>
    <lineage>
        <taxon>Bacteria</taxon>
        <taxon>Bacillati</taxon>
        <taxon>Actinomycetota</taxon>
        <taxon>Actinomycetes</taxon>
        <taxon>Micrococcales</taxon>
        <taxon>Micrococcaceae</taxon>
        <taxon>Pseudarthrobacter</taxon>
    </lineage>
</organism>
<accession>A0ABT9RVQ6</accession>
<proteinExistence type="predicted"/>
<dbReference type="EMBL" id="JAUSRE010000008">
    <property type="protein sequence ID" value="MDP9888294.1"/>
    <property type="molecule type" value="Genomic_DNA"/>
</dbReference>
<evidence type="ECO:0000313" key="2">
    <source>
        <dbReference type="Proteomes" id="UP001226577"/>
    </source>
</evidence>